<feature type="transmembrane region" description="Helical" evidence="6">
    <location>
        <begin position="673"/>
        <end position="696"/>
    </location>
</feature>
<feature type="transmembrane region" description="Helical" evidence="6">
    <location>
        <begin position="379"/>
        <end position="403"/>
    </location>
</feature>
<dbReference type="InterPro" id="IPR025857">
    <property type="entry name" value="MacB_PCD"/>
</dbReference>
<evidence type="ECO:0000259" key="7">
    <source>
        <dbReference type="Pfam" id="PF02687"/>
    </source>
</evidence>
<feature type="transmembrane region" description="Helical" evidence="6">
    <location>
        <begin position="757"/>
        <end position="779"/>
    </location>
</feature>
<keyword evidence="2" id="KW-1003">Cell membrane</keyword>
<evidence type="ECO:0000256" key="2">
    <source>
        <dbReference type="ARBA" id="ARBA00022475"/>
    </source>
</evidence>
<dbReference type="PANTHER" id="PTHR30572:SF18">
    <property type="entry name" value="ABC-TYPE MACROLIDE FAMILY EXPORT SYSTEM PERMEASE COMPONENT 2"/>
    <property type="match status" value="1"/>
</dbReference>
<keyword evidence="3 6" id="KW-0812">Transmembrane</keyword>
<evidence type="ECO:0000256" key="1">
    <source>
        <dbReference type="ARBA" id="ARBA00004651"/>
    </source>
</evidence>
<feature type="transmembrane region" description="Helical" evidence="6">
    <location>
        <begin position="424"/>
        <end position="448"/>
    </location>
</feature>
<dbReference type="Proteomes" id="UP001324380">
    <property type="component" value="Chromosome"/>
</dbReference>
<dbReference type="InterPro" id="IPR050250">
    <property type="entry name" value="Macrolide_Exporter_MacB"/>
</dbReference>
<gene>
    <name evidence="9" type="ORF">SNE25_30725</name>
</gene>
<feature type="transmembrane region" description="Helical" evidence="6">
    <location>
        <begin position="288"/>
        <end position="310"/>
    </location>
</feature>
<evidence type="ECO:0000256" key="3">
    <source>
        <dbReference type="ARBA" id="ARBA00022692"/>
    </source>
</evidence>
<protein>
    <submittedName>
        <fullName evidence="9">ABC transporter permease</fullName>
    </submittedName>
</protein>
<dbReference type="PANTHER" id="PTHR30572">
    <property type="entry name" value="MEMBRANE COMPONENT OF TRANSPORTER-RELATED"/>
    <property type="match status" value="1"/>
</dbReference>
<evidence type="ECO:0000259" key="8">
    <source>
        <dbReference type="Pfam" id="PF12704"/>
    </source>
</evidence>
<dbReference type="Pfam" id="PF02687">
    <property type="entry name" value="FtsX"/>
    <property type="match status" value="2"/>
</dbReference>
<feature type="domain" description="MacB-like periplasmic core" evidence="8">
    <location>
        <begin position="20"/>
        <end position="241"/>
    </location>
</feature>
<keyword evidence="4 6" id="KW-1133">Transmembrane helix</keyword>
<feature type="transmembrane region" description="Helical" evidence="6">
    <location>
        <begin position="717"/>
        <end position="737"/>
    </location>
</feature>
<sequence>MLTNYFKLAFRCLASKKGFTALNISGLAIGLTICLLIVLYVWDESGYDRYNLKADRIYRAELTAKYGNNTNTYAAVQSALAGTAKSDFPAVEQAARLRPIIYEQPSGFRIKKGNATLRETRIIYADPTLFEVFTLPIAVGDHATALKPPFTAVLTETAARKYFGSKPAVGSTLILNDTLNYKVTAVIKDVPRQSHFNYDIFLSMASLADSHNPNWGGGGYNTYLLLRPGADPDLLARQFTALAMKNSSSWMGKNDYVKIALRPLTDIHLTSNLQQELGANGNGQYVKVFSIIALFILLIGCVNFMNLSTARSVGRAREVGVRKVLGSGRMALVLQFLSESTLMALIATVIATLSAWLLLPLFNQVWGKQLAFDLPVLTRLIPAALLTVIVVGLLAGAYPAFFLSAFQPAEVLKGKLSTGLKGAFLRRSLVVFQFSISVFLIIGTLVIYDQLQYIQTTNLGYNREQVLIIKNTEGLDNRAKILKQQIEQLNGVSSASFTTYVPTGDFSRPMAFFPTKEADMGHSMFTQFWPVDEGYLQTLGIELKAGRNFLPGVKSDSSAVIINETAARFLGFKDPLNRTIYRGSMALQPFRVIGVVKDFHFNTLRENITPLVLHLSEDKGALNIKIHTTHLNDIMRRLKQTWAGIAPERAFNYTFMDEQFDHVYREENRISELFLIFTTLAIVIACLGLFGLAAYAAEQRTREISIRKVLGASVPELVNLLVNDFLKPVGIAILIASPMAWFAMRQWLENYAYHTTVQWWVIGAAAAGALLIAFLTVAFQSIKAATLNPAIGLKAE</sequence>
<organism evidence="9 10">
    <name type="scientific">Mucilaginibacter sabulilitoris</name>
    <dbReference type="NCBI Taxonomy" id="1173583"/>
    <lineage>
        <taxon>Bacteria</taxon>
        <taxon>Pseudomonadati</taxon>
        <taxon>Bacteroidota</taxon>
        <taxon>Sphingobacteriia</taxon>
        <taxon>Sphingobacteriales</taxon>
        <taxon>Sphingobacteriaceae</taxon>
        <taxon>Mucilaginibacter</taxon>
    </lineage>
</organism>
<feature type="transmembrane region" description="Helical" evidence="6">
    <location>
        <begin position="331"/>
        <end position="359"/>
    </location>
</feature>
<evidence type="ECO:0000313" key="10">
    <source>
        <dbReference type="Proteomes" id="UP001324380"/>
    </source>
</evidence>
<dbReference type="EMBL" id="CP139558">
    <property type="protein sequence ID" value="WPU93695.1"/>
    <property type="molecule type" value="Genomic_DNA"/>
</dbReference>
<proteinExistence type="predicted"/>
<reference evidence="9 10" key="1">
    <citation type="submission" date="2023-11" db="EMBL/GenBank/DDBJ databases">
        <title>Analysis of the Genomes of Mucilaginibacter gossypii cycad 4 and M. sabulilitoris SNA2: microbes with the potential for plant growth promotion.</title>
        <authorList>
            <person name="Hirsch A.M."/>
            <person name="Humm E."/>
            <person name="Rubbi M."/>
            <person name="Del Vecchio G."/>
            <person name="Ha S.M."/>
            <person name="Pellegrini M."/>
            <person name="Gunsalus R.P."/>
        </authorList>
    </citation>
    <scope>NUCLEOTIDE SEQUENCE [LARGE SCALE GENOMIC DNA]</scope>
    <source>
        <strain evidence="9 10">SNA2</strain>
    </source>
</reference>
<dbReference type="InterPro" id="IPR003838">
    <property type="entry name" value="ABC3_permease_C"/>
</dbReference>
<dbReference type="Pfam" id="PF12704">
    <property type="entry name" value="MacB_PCD"/>
    <property type="match status" value="2"/>
</dbReference>
<feature type="domain" description="ABC3 transporter permease C-terminal" evidence="7">
    <location>
        <begin position="291"/>
        <end position="406"/>
    </location>
</feature>
<feature type="transmembrane region" description="Helical" evidence="6">
    <location>
        <begin position="21"/>
        <end position="42"/>
    </location>
</feature>
<evidence type="ECO:0000256" key="5">
    <source>
        <dbReference type="ARBA" id="ARBA00023136"/>
    </source>
</evidence>
<keyword evidence="10" id="KW-1185">Reference proteome</keyword>
<evidence type="ECO:0000256" key="4">
    <source>
        <dbReference type="ARBA" id="ARBA00022989"/>
    </source>
</evidence>
<evidence type="ECO:0000256" key="6">
    <source>
        <dbReference type="SAM" id="Phobius"/>
    </source>
</evidence>
<feature type="domain" description="ABC3 transporter permease C-terminal" evidence="7">
    <location>
        <begin position="676"/>
        <end position="789"/>
    </location>
</feature>
<accession>A0ABZ0TQD0</accession>
<comment type="subcellular location">
    <subcellularLocation>
        <location evidence="1">Cell membrane</location>
        <topology evidence="1">Multi-pass membrane protein</topology>
    </subcellularLocation>
</comment>
<evidence type="ECO:0000313" key="9">
    <source>
        <dbReference type="EMBL" id="WPU93695.1"/>
    </source>
</evidence>
<keyword evidence="5 6" id="KW-0472">Membrane</keyword>
<name>A0ABZ0TQD0_9SPHI</name>
<dbReference type="RefSeq" id="WP_321562829.1">
    <property type="nucleotide sequence ID" value="NZ_CP139558.1"/>
</dbReference>
<feature type="domain" description="MacB-like periplasmic core" evidence="8">
    <location>
        <begin position="435"/>
        <end position="599"/>
    </location>
</feature>